<comment type="caution">
    <text evidence="2">The sequence shown here is derived from an EMBL/GenBank/DDBJ whole genome shotgun (WGS) entry which is preliminary data.</text>
</comment>
<feature type="transmembrane region" description="Helical" evidence="1">
    <location>
        <begin position="85"/>
        <end position="104"/>
    </location>
</feature>
<dbReference type="PANTHER" id="PTHR31721">
    <property type="entry name" value="OS06G0710300 PROTEIN"/>
    <property type="match status" value="1"/>
</dbReference>
<dbReference type="PIRSF" id="PIRSF026509">
    <property type="entry name" value="UCP026509"/>
    <property type="match status" value="1"/>
</dbReference>
<keyword evidence="1" id="KW-0472">Membrane</keyword>
<dbReference type="PANTHER" id="PTHR31721:SF4">
    <property type="entry name" value="OS06G0710300 PROTEIN"/>
    <property type="match status" value="1"/>
</dbReference>
<dbReference type="Proteomes" id="UP000569951">
    <property type="component" value="Unassembled WGS sequence"/>
</dbReference>
<feature type="transmembrane region" description="Helical" evidence="1">
    <location>
        <begin position="125"/>
        <end position="142"/>
    </location>
</feature>
<keyword evidence="1" id="KW-1133">Transmembrane helix</keyword>
<dbReference type="AlphaFoldDB" id="A0A841I7N3"/>
<proteinExistence type="predicted"/>
<dbReference type="EMBL" id="JACHHG010000016">
    <property type="protein sequence ID" value="MBB6099862.1"/>
    <property type="molecule type" value="Genomic_DNA"/>
</dbReference>
<name>A0A841I7N3_9DEIO</name>
<accession>A0A841I7N3</accession>
<evidence type="ECO:0000313" key="2">
    <source>
        <dbReference type="EMBL" id="MBB6099862.1"/>
    </source>
</evidence>
<dbReference type="RefSeq" id="WP_183988601.1">
    <property type="nucleotide sequence ID" value="NZ_JACHHG010000016.1"/>
</dbReference>
<keyword evidence="3" id="KW-1185">Reference proteome</keyword>
<dbReference type="InterPro" id="IPR005134">
    <property type="entry name" value="UPF0114"/>
</dbReference>
<keyword evidence="1" id="KW-0812">Transmembrane</keyword>
<dbReference type="Pfam" id="PF03350">
    <property type="entry name" value="UPF0114"/>
    <property type="match status" value="1"/>
</dbReference>
<sequence length="179" mass="18998">MNEQPESPSPFTAPPSAVSEGLGRAVIASRLMALLGVASSLLLAAGLFVSAAVDTVKLLLEHFTHGPHRISSHMLAIEAVEQADTYLIATALLITGFGLYELFVAPLRVPAALSARTLDDLKRKLLGVTVVVLAVDFLADAAEWEGQTDLLHEALAYGVIILAIAVFELVHALQARKHS</sequence>
<feature type="transmembrane region" description="Helical" evidence="1">
    <location>
        <begin position="31"/>
        <end position="53"/>
    </location>
</feature>
<gene>
    <name evidence="2" type="ORF">HNR42_003322</name>
</gene>
<evidence type="ECO:0000256" key="1">
    <source>
        <dbReference type="SAM" id="Phobius"/>
    </source>
</evidence>
<reference evidence="2 3" key="1">
    <citation type="submission" date="2020-08" db="EMBL/GenBank/DDBJ databases">
        <title>Genomic Encyclopedia of Type Strains, Phase IV (KMG-IV): sequencing the most valuable type-strain genomes for metagenomic binning, comparative biology and taxonomic classification.</title>
        <authorList>
            <person name="Goeker M."/>
        </authorList>
    </citation>
    <scope>NUCLEOTIDE SEQUENCE [LARGE SCALE GENOMIC DNA]</scope>
    <source>
        <strain evidence="2 3">DSM 21458</strain>
    </source>
</reference>
<feature type="transmembrane region" description="Helical" evidence="1">
    <location>
        <begin position="154"/>
        <end position="173"/>
    </location>
</feature>
<protein>
    <submittedName>
        <fullName evidence="2">Putative membrane protein YqhA</fullName>
    </submittedName>
</protein>
<evidence type="ECO:0000313" key="3">
    <source>
        <dbReference type="Proteomes" id="UP000569951"/>
    </source>
</evidence>
<organism evidence="2 3">
    <name type="scientific">Deinobacterium chartae</name>
    <dbReference type="NCBI Taxonomy" id="521158"/>
    <lineage>
        <taxon>Bacteria</taxon>
        <taxon>Thermotogati</taxon>
        <taxon>Deinococcota</taxon>
        <taxon>Deinococci</taxon>
        <taxon>Deinococcales</taxon>
        <taxon>Deinococcaceae</taxon>
        <taxon>Deinobacterium</taxon>
    </lineage>
</organism>